<evidence type="ECO:0000313" key="2">
    <source>
        <dbReference type="EMBL" id="TDN89541.1"/>
    </source>
</evidence>
<reference evidence="2 3" key="1">
    <citation type="submission" date="2019-03" db="EMBL/GenBank/DDBJ databases">
        <title>Genomic Encyclopedia of Type Strains, Phase IV (KMG-IV): sequencing the most valuable type-strain genomes for metagenomic binning, comparative biology and taxonomic classification.</title>
        <authorList>
            <person name="Goeker M."/>
        </authorList>
    </citation>
    <scope>NUCLEOTIDE SEQUENCE [LARGE SCALE GENOMIC DNA]</scope>
    <source>
        <strain evidence="2 3">DSM 18555</strain>
    </source>
</reference>
<gene>
    <name evidence="2" type="ORF">EV677_1599</name>
</gene>
<name>A0A4R6G4W2_9BURK</name>
<proteinExistence type="predicted"/>
<keyword evidence="3" id="KW-1185">Reference proteome</keyword>
<dbReference type="InterPro" id="IPR011604">
    <property type="entry name" value="PDDEXK-like_dom_sf"/>
</dbReference>
<dbReference type="InterPro" id="IPR038726">
    <property type="entry name" value="PDDEXK_AddAB-type"/>
</dbReference>
<keyword evidence="2" id="KW-0547">Nucleotide-binding</keyword>
<organism evidence="2 3">
    <name type="scientific">Herminiimonas fonticola</name>
    <dbReference type="NCBI Taxonomy" id="303380"/>
    <lineage>
        <taxon>Bacteria</taxon>
        <taxon>Pseudomonadati</taxon>
        <taxon>Pseudomonadota</taxon>
        <taxon>Betaproteobacteria</taxon>
        <taxon>Burkholderiales</taxon>
        <taxon>Oxalobacteraceae</taxon>
        <taxon>Herminiimonas</taxon>
    </lineage>
</organism>
<feature type="domain" description="PD-(D/E)XK endonuclease-like" evidence="1">
    <location>
        <begin position="661"/>
        <end position="908"/>
    </location>
</feature>
<dbReference type="Pfam" id="PF12705">
    <property type="entry name" value="PDDEXK_1"/>
    <property type="match status" value="1"/>
</dbReference>
<keyword evidence="2" id="KW-0378">Hydrolase</keyword>
<dbReference type="Gene3D" id="3.90.320.10">
    <property type="match status" value="1"/>
</dbReference>
<dbReference type="EMBL" id="SNWF01000005">
    <property type="protein sequence ID" value="TDN89541.1"/>
    <property type="molecule type" value="Genomic_DNA"/>
</dbReference>
<protein>
    <submittedName>
        <fullName evidence="2">ATP-dependent helicase/nuclease subunit B</fullName>
    </submittedName>
</protein>
<dbReference type="AlphaFoldDB" id="A0A4R6G4W2"/>
<accession>A0A4R6G4W2</accession>
<keyword evidence="2" id="KW-0347">Helicase</keyword>
<dbReference type="GO" id="GO:0004386">
    <property type="term" value="F:helicase activity"/>
    <property type="evidence" value="ECO:0007669"/>
    <property type="project" value="UniProtKB-KW"/>
</dbReference>
<dbReference type="InterPro" id="IPR027417">
    <property type="entry name" value="P-loop_NTPase"/>
</dbReference>
<dbReference type="SUPFAM" id="SSF52540">
    <property type="entry name" value="P-loop containing nucleoside triphosphate hydrolases"/>
    <property type="match status" value="1"/>
</dbReference>
<evidence type="ECO:0000259" key="1">
    <source>
        <dbReference type="Pfam" id="PF12705"/>
    </source>
</evidence>
<evidence type="ECO:0000313" key="3">
    <source>
        <dbReference type="Proteomes" id="UP000294737"/>
    </source>
</evidence>
<comment type="caution">
    <text evidence="2">The sequence shown here is derived from an EMBL/GenBank/DDBJ whole genome shotgun (WGS) entry which is preliminary data.</text>
</comment>
<dbReference type="Gene3D" id="3.40.50.300">
    <property type="entry name" value="P-loop containing nucleotide triphosphate hydrolases"/>
    <property type="match status" value="1"/>
</dbReference>
<keyword evidence="2" id="KW-0067">ATP-binding</keyword>
<sequence>MLPHTTTLMPSSATVLIPPSATFWDDAARALLQSELRAQMAEAGNLAANDLSVVRVVVSTFAHIQLLKSALARQIDGAFIPPTITSLSEYIRLLPPVEGVSATAASERLMSLYADLRQHAWLKKLFSARRNTDLLPLAEILLALSDELTQAMLPSLKASPAAADARWQAALEQLSPVARNLLSDETQLVWTIWKSQLDANDAIVTRYAQMMRIAQQAHLPLFWISPVEPDAMEQAFLDAYGARQSLAVIKLDWRTDTINSTYAAAWPEMLIADDIPEPFFDDLPDSLNVATPAALKLYAAQNLEAEAKAGAQTIIDWLQEGKTNLAIVAQDRVVARRIRALLERAQIVVADETGWKLSTTRAASAIAAWLELVAARAETVGLLDFLKSPFVFAALEDKADLVMQSEVALRRANVLSGWDAAANALTAIPQAQRMINLLAQQASGFAGRKTLCNWITATNQTLDAIGMRAALQVDAAGSQLIQLLQDISQDCVQVGHTFSFSEWRAFLNLQLEAKAFVQLNLDKRVVMLPLNGARLRAFDAVLMVGADAEHLPSQPTETLFFANVVRRELGLATRESRQRQQLRDVTELLSSNDCVVMSWQAHKNGEPNPVSPWIERLELCLARAGAAPIARHDVQIAPRTLQASAAVMPAPSAAQLLPKKLSASGYNSLVACPYQFFATRMLGLSGIDELSDMPEKRDYGDWLHQILAQFHQAGSVPSSERAALLQKISDQVFAHELDKSAAALGYYARWQKAMPAYLEWISERESQGWHFVLGEEKFEKVLCWVDGEVILHGRVDRMDENENGERVVLDYKSTNQLALRDKLKHGEDHQLPFYGLLSDTPLSAALYIPLEASKDKIKEVEAPQFETWQQTLAEQIVHNMQAIAEGAPLPATGPEPVCQYCDVRGLCRKGAW</sequence>
<dbReference type="Gene3D" id="1.10.486.10">
    <property type="entry name" value="PCRA, domain 4"/>
    <property type="match status" value="1"/>
</dbReference>
<dbReference type="Proteomes" id="UP000294737">
    <property type="component" value="Unassembled WGS sequence"/>
</dbReference>